<gene>
    <name evidence="1" type="ORF">HPP92_008854</name>
</gene>
<organism evidence="1 2">
    <name type="scientific">Vanilla planifolia</name>
    <name type="common">Vanilla</name>
    <dbReference type="NCBI Taxonomy" id="51239"/>
    <lineage>
        <taxon>Eukaryota</taxon>
        <taxon>Viridiplantae</taxon>
        <taxon>Streptophyta</taxon>
        <taxon>Embryophyta</taxon>
        <taxon>Tracheophyta</taxon>
        <taxon>Spermatophyta</taxon>
        <taxon>Magnoliopsida</taxon>
        <taxon>Liliopsida</taxon>
        <taxon>Asparagales</taxon>
        <taxon>Orchidaceae</taxon>
        <taxon>Vanilloideae</taxon>
        <taxon>Vanilleae</taxon>
        <taxon>Vanilla</taxon>
    </lineage>
</organism>
<accession>A0A835V455</accession>
<name>A0A835V455_VANPL</name>
<evidence type="ECO:0000313" key="1">
    <source>
        <dbReference type="EMBL" id="KAG0486759.1"/>
    </source>
</evidence>
<comment type="caution">
    <text evidence="1">The sequence shown here is derived from an EMBL/GenBank/DDBJ whole genome shotgun (WGS) entry which is preliminary data.</text>
</comment>
<dbReference type="EMBL" id="JADCNM010000004">
    <property type="protein sequence ID" value="KAG0486759.1"/>
    <property type="molecule type" value="Genomic_DNA"/>
</dbReference>
<proteinExistence type="predicted"/>
<evidence type="ECO:0000313" key="2">
    <source>
        <dbReference type="Proteomes" id="UP000639772"/>
    </source>
</evidence>
<protein>
    <submittedName>
        <fullName evidence="1">Uncharacterized protein</fullName>
    </submittedName>
</protein>
<dbReference type="AlphaFoldDB" id="A0A835V455"/>
<dbReference type="Proteomes" id="UP000639772">
    <property type="component" value="Unassembled WGS sequence"/>
</dbReference>
<sequence length="148" mass="17186">MAITSSQFLRRKVSSRIVHSNVLVLGLSYWLQTNLYKHSFLLLHCHSLLAIFDLERKPLDDELRSYRIWVRKEKSHCYLEYDNKQGESICTWNCSSQKQGPKNHLGKLDLLRSSDLSKEAIIRGRFKLQQVKHGEISEGAAVRKAMKS</sequence>
<reference evidence="1 2" key="1">
    <citation type="journal article" date="2020" name="Nat. Food">
        <title>A phased Vanilla planifolia genome enables genetic improvement of flavour and production.</title>
        <authorList>
            <person name="Hasing T."/>
            <person name="Tang H."/>
            <person name="Brym M."/>
            <person name="Khazi F."/>
            <person name="Huang T."/>
            <person name="Chambers A.H."/>
        </authorList>
    </citation>
    <scope>NUCLEOTIDE SEQUENCE [LARGE SCALE GENOMIC DNA]</scope>
    <source>
        <tissue evidence="1">Leaf</tissue>
    </source>
</reference>